<keyword evidence="2" id="KW-0472">Membrane</keyword>
<dbReference type="InterPro" id="IPR046022">
    <property type="entry name" value="DUF5979"/>
</dbReference>
<reference evidence="5 6" key="1">
    <citation type="submission" date="2019-02" db="EMBL/GenBank/DDBJ databases">
        <title>Sequencing the genomes of 1000 actinobacteria strains.</title>
        <authorList>
            <person name="Klenk H.-P."/>
        </authorList>
    </citation>
    <scope>NUCLEOTIDE SEQUENCE [LARGE SCALE GENOMIC DNA]</scope>
    <source>
        <strain evidence="5 6">DSM 16932</strain>
    </source>
</reference>
<feature type="domain" description="DUF5979" evidence="3">
    <location>
        <begin position="373"/>
        <end position="476"/>
    </location>
</feature>
<dbReference type="OrthoDB" id="4329128at2"/>
<gene>
    <name evidence="5" type="ORF">EV386_2141</name>
</gene>
<evidence type="ECO:0000313" key="6">
    <source>
        <dbReference type="Proteomes" id="UP000293852"/>
    </source>
</evidence>
<keyword evidence="2" id="KW-0812">Transmembrane</keyword>
<sequence length="630" mass="63696">MPARPDAASHTPKRSRRPVSALLSASLGLAGSVALVAGPWAQSAAAAPGACPAPGDMPGISQLPPTFIDSNVSVFAGGDFLATGGAAESEGLHVIRGAARFEQYRDSARTFNLGTVGAGSQITPPGGHLMLQVGGDVDVDSGVTLSVGARIAGGGAVNVGGSVVGGGDVETNGGALTGSMGAGALAPWHDYHEVIKDASQALAAAPDTGRVDGVNWDAARIRRFTSTDPSNTTLQAFTIDAAELTGATELQFIGIPQDAPVVVNVVGHTDVTLALTSVTLNGSAADQHATLGDAASRILWNFASTARLTMGGTSEWIGSVLAPQADVVFHTSANGRVLVGGDLTTRGEGHEFHAFPWIGPAPFGCVDGSFAARKTLTGVASAAVPPHTVFTLKYTHRHDDGATHTGTLRLPLDGTLVSGPMLRAGAVVTLREIDIPQIAGVTWADPVLMIDGEPQENGASFVIGENTIVSVVVVNTAHTDDADKGAAVPEGDYPVADPDDDGLAGYFPTEDDPDDDGPAGYFPTEDDPNDDAGEVGTGEDGTGEDGTGEVGTGDDDMDEDDMDEDDGADEGDDGAPAEDGDVDDTASLVGSVTARLPVTGAPAVLATALAAILTVTGAILAVVARQRRTA</sequence>
<dbReference type="NCBIfam" id="TIGR04215">
    <property type="entry name" value="choice_anch_A"/>
    <property type="match status" value="1"/>
</dbReference>
<evidence type="ECO:0000256" key="2">
    <source>
        <dbReference type="SAM" id="Phobius"/>
    </source>
</evidence>
<evidence type="ECO:0000259" key="4">
    <source>
        <dbReference type="Pfam" id="PF20597"/>
    </source>
</evidence>
<dbReference type="Proteomes" id="UP000293852">
    <property type="component" value="Unassembled WGS sequence"/>
</dbReference>
<feature type="transmembrane region" description="Helical" evidence="2">
    <location>
        <begin position="603"/>
        <end position="624"/>
    </location>
</feature>
<feature type="compositionally biased region" description="Acidic residues" evidence="1">
    <location>
        <begin position="541"/>
        <end position="584"/>
    </location>
</feature>
<comment type="caution">
    <text evidence="5">The sequence shown here is derived from an EMBL/GenBank/DDBJ whole genome shotgun (WGS) entry which is preliminary data.</text>
</comment>
<dbReference type="RefSeq" id="WP_130414818.1">
    <property type="nucleotide sequence ID" value="NZ_SGWX01000001.1"/>
</dbReference>
<feature type="region of interest" description="Disordered" evidence="1">
    <location>
        <begin position="482"/>
        <end position="584"/>
    </location>
</feature>
<evidence type="ECO:0000313" key="5">
    <source>
        <dbReference type="EMBL" id="RZS61829.1"/>
    </source>
</evidence>
<feature type="domain" description="Choice-of-anchor A" evidence="4">
    <location>
        <begin position="73"/>
        <end position="350"/>
    </location>
</feature>
<organism evidence="5 6">
    <name type="scientific">Xylanimonas ulmi</name>
    <dbReference type="NCBI Taxonomy" id="228973"/>
    <lineage>
        <taxon>Bacteria</taxon>
        <taxon>Bacillati</taxon>
        <taxon>Actinomycetota</taxon>
        <taxon>Actinomycetes</taxon>
        <taxon>Micrococcales</taxon>
        <taxon>Promicromonosporaceae</taxon>
        <taxon>Xylanimonas</taxon>
    </lineage>
</organism>
<protein>
    <submittedName>
        <fullName evidence="5">Choice-of-anchor A domain-containing protein</fullName>
    </submittedName>
</protein>
<keyword evidence="6" id="KW-1185">Reference proteome</keyword>
<evidence type="ECO:0000256" key="1">
    <source>
        <dbReference type="SAM" id="MobiDB-lite"/>
    </source>
</evidence>
<proteinExistence type="predicted"/>
<keyword evidence="2" id="KW-1133">Transmembrane helix</keyword>
<dbReference type="Pfam" id="PF20597">
    <property type="entry name" value="pAdhesive_15"/>
    <property type="match status" value="1"/>
</dbReference>
<accession>A0A4Q7M6W3</accession>
<dbReference type="Pfam" id="PF19407">
    <property type="entry name" value="DUF5979"/>
    <property type="match status" value="1"/>
</dbReference>
<evidence type="ECO:0000259" key="3">
    <source>
        <dbReference type="Pfam" id="PF19407"/>
    </source>
</evidence>
<dbReference type="InterPro" id="IPR026588">
    <property type="entry name" value="Choice_anch_A"/>
</dbReference>
<dbReference type="AlphaFoldDB" id="A0A4Q7M6W3"/>
<dbReference type="EMBL" id="SGWX01000001">
    <property type="protein sequence ID" value="RZS61829.1"/>
    <property type="molecule type" value="Genomic_DNA"/>
</dbReference>
<name>A0A4Q7M6W3_9MICO</name>
<feature type="compositionally biased region" description="Acidic residues" evidence="1">
    <location>
        <begin position="524"/>
        <end position="533"/>
    </location>
</feature>